<keyword evidence="8" id="KW-1133">Transmembrane helix</keyword>
<protein>
    <recommendedName>
        <fullName evidence="11">Beta-1,4-galactosyltransferase</fullName>
        <ecNumber evidence="11">2.4.1.-</ecNumber>
    </recommendedName>
</protein>
<dbReference type="SUPFAM" id="SSF53448">
    <property type="entry name" value="Nucleotide-diphospho-sugar transferases"/>
    <property type="match status" value="1"/>
</dbReference>
<comment type="pathway">
    <text evidence="2 11">Protein modification; protein glycosylation.</text>
</comment>
<dbReference type="GO" id="GO:0005794">
    <property type="term" value="C:Golgi apparatus"/>
    <property type="evidence" value="ECO:0007669"/>
    <property type="project" value="TreeGrafter"/>
</dbReference>
<evidence type="ECO:0000256" key="1">
    <source>
        <dbReference type="ARBA" id="ARBA00004606"/>
    </source>
</evidence>
<name>A0A0B6Y9G1_9EUPU</name>
<evidence type="ECO:0000259" key="13">
    <source>
        <dbReference type="Pfam" id="PF13733"/>
    </source>
</evidence>
<dbReference type="EC" id="2.4.1.-" evidence="11"/>
<keyword evidence="10 11" id="KW-0325">Glycoprotein</keyword>
<proteinExistence type="inferred from homology"/>
<evidence type="ECO:0000313" key="14">
    <source>
        <dbReference type="EMBL" id="CEK52451.1"/>
    </source>
</evidence>
<gene>
    <name evidence="14" type="primary">ORF16835</name>
</gene>
<dbReference type="UniPathway" id="UPA00378"/>
<dbReference type="PRINTS" id="PR02050">
    <property type="entry name" value="B14GALTRFASE"/>
</dbReference>
<dbReference type="Pfam" id="PF13733">
    <property type="entry name" value="Glyco_transf_7N"/>
    <property type="match status" value="1"/>
</dbReference>
<accession>A0A0B6Y9G1</accession>
<reference evidence="14" key="1">
    <citation type="submission" date="2014-12" db="EMBL/GenBank/DDBJ databases">
        <title>Insight into the proteome of Arion vulgaris.</title>
        <authorList>
            <person name="Aradska J."/>
            <person name="Bulat T."/>
            <person name="Smidak R."/>
            <person name="Sarate P."/>
            <person name="Gangsoo J."/>
            <person name="Sialana F."/>
            <person name="Bilban M."/>
            <person name="Lubec G."/>
        </authorList>
    </citation>
    <scope>NUCLEOTIDE SEQUENCE</scope>
    <source>
        <tissue evidence="14">Skin</tissue>
    </source>
</reference>
<evidence type="ECO:0000256" key="2">
    <source>
        <dbReference type="ARBA" id="ARBA00004922"/>
    </source>
</evidence>
<dbReference type="InterPro" id="IPR029044">
    <property type="entry name" value="Nucleotide-diphossugar_trans"/>
</dbReference>
<dbReference type="CDD" id="cd00899">
    <property type="entry name" value="b4GalT"/>
    <property type="match status" value="1"/>
</dbReference>
<evidence type="ECO:0000256" key="7">
    <source>
        <dbReference type="ARBA" id="ARBA00022968"/>
    </source>
</evidence>
<dbReference type="GO" id="GO:0005975">
    <property type="term" value="P:carbohydrate metabolic process"/>
    <property type="evidence" value="ECO:0007669"/>
    <property type="project" value="InterPro"/>
</dbReference>
<comment type="similarity">
    <text evidence="3 11">Belongs to the glycosyltransferase 7 family.</text>
</comment>
<dbReference type="GO" id="GO:0008489">
    <property type="term" value="F:UDP-galactose:glucosylceramide beta-1,4-galactosyltransferase activity"/>
    <property type="evidence" value="ECO:0007669"/>
    <property type="project" value="TreeGrafter"/>
</dbReference>
<evidence type="ECO:0000256" key="11">
    <source>
        <dbReference type="RuleBase" id="RU368121"/>
    </source>
</evidence>
<comment type="function">
    <text evidence="11">Catalyses the transfer of galactose onto proteins or lipids.</text>
</comment>
<feature type="domain" description="Galactosyltransferase N-terminal" evidence="13">
    <location>
        <begin position="126"/>
        <end position="251"/>
    </location>
</feature>
<evidence type="ECO:0000256" key="3">
    <source>
        <dbReference type="ARBA" id="ARBA00005735"/>
    </source>
</evidence>
<feature type="domain" description="Galactosyltransferase C-terminal" evidence="12">
    <location>
        <begin position="256"/>
        <end position="332"/>
    </location>
</feature>
<comment type="subcellular location">
    <subcellularLocation>
        <location evidence="1">Membrane</location>
        <topology evidence="1">Single-pass type II membrane protein</topology>
    </subcellularLocation>
</comment>
<dbReference type="Gene3D" id="3.90.550.10">
    <property type="entry name" value="Spore Coat Polysaccharide Biosynthesis Protein SpsA, Chain A"/>
    <property type="match status" value="1"/>
</dbReference>
<evidence type="ECO:0000259" key="12">
    <source>
        <dbReference type="Pfam" id="PF02709"/>
    </source>
</evidence>
<dbReference type="Pfam" id="PF02709">
    <property type="entry name" value="Glyco_transf_7C"/>
    <property type="match status" value="1"/>
</dbReference>
<evidence type="ECO:0000256" key="4">
    <source>
        <dbReference type="ARBA" id="ARBA00022676"/>
    </source>
</evidence>
<dbReference type="GO" id="GO:0016020">
    <property type="term" value="C:membrane"/>
    <property type="evidence" value="ECO:0007669"/>
    <property type="project" value="UniProtKB-SubCell"/>
</dbReference>
<evidence type="ECO:0000256" key="5">
    <source>
        <dbReference type="ARBA" id="ARBA00022679"/>
    </source>
</evidence>
<dbReference type="EMBL" id="HACG01005586">
    <property type="protein sequence ID" value="CEK52451.1"/>
    <property type="molecule type" value="Transcribed_RNA"/>
</dbReference>
<evidence type="ECO:0000256" key="8">
    <source>
        <dbReference type="ARBA" id="ARBA00022989"/>
    </source>
</evidence>
<evidence type="ECO:0000256" key="9">
    <source>
        <dbReference type="ARBA" id="ARBA00023136"/>
    </source>
</evidence>
<dbReference type="InterPro" id="IPR003859">
    <property type="entry name" value="Galactosyl_T"/>
</dbReference>
<dbReference type="InterPro" id="IPR027791">
    <property type="entry name" value="Galactosyl_T_C"/>
</dbReference>
<keyword evidence="4 11" id="KW-0328">Glycosyltransferase</keyword>
<dbReference type="InterPro" id="IPR027995">
    <property type="entry name" value="Galactosyl_T_N"/>
</dbReference>
<sequence length="421" mass="49665">MMFTRLLRKKRVGQALTLLGLTTIILCLWTAQQEWEYHSSDTNEAHPLRRHLNGDHRQEYVVVNSLLDEIRGDVEDEHENKSHQVHDDVLDNEVDKENFVVEPEEIFKLPNSSSLETCPLYPNENLVGRLAGLKNDITPEELAEHYPEVEMGGRVRPKHCRATEKVAIIIPFRNRFKHLYILLNNLIPMLQRQLIDARFFVIEQAMPTVFNRATLFNIGFLEALKYENYDCFIFHDVDLIPVNDRNLYRCDEHPMHFAAAMDKYNYELPYKKYFGGVVGFTRYQYRKINGNSNLYFGWGGEDDDLFERIDNKKYEIARPYLDVGRYDMVHHKQDAGNADNCDRKYLLKSARQRQDKEGLNSVKYKRKYIKVQSHMTWINIYIDKKETLATAPDYVRKELKMIEQNAKNKACNFTRDSPIRE</sequence>
<dbReference type="PANTHER" id="PTHR19300">
    <property type="entry name" value="BETA-1,4-GALACTOSYLTRANSFERASE"/>
    <property type="match status" value="1"/>
</dbReference>
<keyword evidence="9" id="KW-0472">Membrane</keyword>
<evidence type="ECO:0000256" key="10">
    <source>
        <dbReference type="ARBA" id="ARBA00023180"/>
    </source>
</evidence>
<keyword evidence="5 11" id="KW-0808">Transferase</keyword>
<dbReference type="PANTHER" id="PTHR19300:SF38">
    <property type="entry name" value="BETA-1,4-GALACTOSYLTRANSFERASE"/>
    <property type="match status" value="1"/>
</dbReference>
<organism evidence="14">
    <name type="scientific">Arion vulgaris</name>
    <dbReference type="NCBI Taxonomy" id="1028688"/>
    <lineage>
        <taxon>Eukaryota</taxon>
        <taxon>Metazoa</taxon>
        <taxon>Spiralia</taxon>
        <taxon>Lophotrochozoa</taxon>
        <taxon>Mollusca</taxon>
        <taxon>Gastropoda</taxon>
        <taxon>Heterobranchia</taxon>
        <taxon>Euthyneura</taxon>
        <taxon>Panpulmonata</taxon>
        <taxon>Eupulmonata</taxon>
        <taxon>Stylommatophora</taxon>
        <taxon>Helicina</taxon>
        <taxon>Arionoidea</taxon>
        <taxon>Arionidae</taxon>
        <taxon>Arion</taxon>
    </lineage>
</organism>
<keyword evidence="7 11" id="KW-0735">Signal-anchor</keyword>
<dbReference type="AlphaFoldDB" id="A0A0B6Y9G1"/>
<keyword evidence="6" id="KW-0812">Transmembrane</keyword>
<evidence type="ECO:0000256" key="6">
    <source>
        <dbReference type="ARBA" id="ARBA00022692"/>
    </source>
</evidence>